<protein>
    <recommendedName>
        <fullName evidence="1">Dienelactone hydrolase domain-containing protein</fullName>
    </recommendedName>
</protein>
<dbReference type="SUPFAM" id="SSF53474">
    <property type="entry name" value="alpha/beta-Hydrolases"/>
    <property type="match status" value="1"/>
</dbReference>
<keyword evidence="3" id="KW-1185">Reference proteome</keyword>
<dbReference type="InterPro" id="IPR002925">
    <property type="entry name" value="Dienelactn_hydro"/>
</dbReference>
<dbReference type="PANTHER" id="PTHR47668">
    <property type="entry name" value="DIENELACTONE HYDROLASE FAMILY PROTEIN (AFU_ORTHOLOGUE AFUA_6G01940)"/>
    <property type="match status" value="1"/>
</dbReference>
<dbReference type="PANTHER" id="PTHR47668:SF1">
    <property type="entry name" value="DIENELACTONE HYDROLASE DOMAIN-CONTAINING PROTEIN-RELATED"/>
    <property type="match status" value="1"/>
</dbReference>
<dbReference type="InterPro" id="IPR029058">
    <property type="entry name" value="AB_hydrolase_fold"/>
</dbReference>
<dbReference type="GO" id="GO:0016787">
    <property type="term" value="F:hydrolase activity"/>
    <property type="evidence" value="ECO:0007669"/>
    <property type="project" value="InterPro"/>
</dbReference>
<feature type="domain" description="Dienelactone hydrolase" evidence="1">
    <location>
        <begin position="52"/>
        <end position="189"/>
    </location>
</feature>
<name>A0A150H186_GONPE</name>
<dbReference type="OrthoDB" id="17560at2759"/>
<dbReference type="Gene3D" id="3.40.50.1820">
    <property type="entry name" value="alpha/beta hydrolase"/>
    <property type="match status" value="1"/>
</dbReference>
<sequence>MSSKACCDAGKPVQINYEPKGKFSKAGDLPIYQTGSGERGVVVVPDIFGFGEKQVKHEVAAAVEALRADGANKLGCLGFCWAVGVALRAGQDASTFSAVGGAHPALFGHDKELAQKLAVPVVLLPAKGDAPLEPIQHILDKKPFGSKCVYQRFDDQIHGFVAARGDWSQPDVAAAAGRAIEIMTHFLEKNLA</sequence>
<accession>A0A150H186</accession>
<dbReference type="AlphaFoldDB" id="A0A150H186"/>
<dbReference type="Pfam" id="PF01738">
    <property type="entry name" value="DLH"/>
    <property type="match status" value="1"/>
</dbReference>
<dbReference type="Proteomes" id="UP000075714">
    <property type="component" value="Unassembled WGS sequence"/>
</dbReference>
<organism evidence="2 3">
    <name type="scientific">Gonium pectorale</name>
    <name type="common">Green alga</name>
    <dbReference type="NCBI Taxonomy" id="33097"/>
    <lineage>
        <taxon>Eukaryota</taxon>
        <taxon>Viridiplantae</taxon>
        <taxon>Chlorophyta</taxon>
        <taxon>core chlorophytes</taxon>
        <taxon>Chlorophyceae</taxon>
        <taxon>CS clade</taxon>
        <taxon>Chlamydomonadales</taxon>
        <taxon>Volvocaceae</taxon>
        <taxon>Gonium</taxon>
    </lineage>
</organism>
<evidence type="ECO:0000259" key="1">
    <source>
        <dbReference type="Pfam" id="PF01738"/>
    </source>
</evidence>
<evidence type="ECO:0000313" key="3">
    <source>
        <dbReference type="Proteomes" id="UP000075714"/>
    </source>
</evidence>
<dbReference type="EMBL" id="LSYV01000003">
    <property type="protein sequence ID" value="KXZ55628.1"/>
    <property type="molecule type" value="Genomic_DNA"/>
</dbReference>
<gene>
    <name evidence="2" type="ORF">GPECTOR_2g1178</name>
</gene>
<dbReference type="STRING" id="33097.A0A150H186"/>
<comment type="caution">
    <text evidence="2">The sequence shown here is derived from an EMBL/GenBank/DDBJ whole genome shotgun (WGS) entry which is preliminary data.</text>
</comment>
<reference evidence="3" key="1">
    <citation type="journal article" date="2016" name="Nat. Commun.">
        <title>The Gonium pectorale genome demonstrates co-option of cell cycle regulation during the evolution of multicellularity.</title>
        <authorList>
            <person name="Hanschen E.R."/>
            <person name="Marriage T.N."/>
            <person name="Ferris P.J."/>
            <person name="Hamaji T."/>
            <person name="Toyoda A."/>
            <person name="Fujiyama A."/>
            <person name="Neme R."/>
            <person name="Noguchi H."/>
            <person name="Minakuchi Y."/>
            <person name="Suzuki M."/>
            <person name="Kawai-Toyooka H."/>
            <person name="Smith D.R."/>
            <person name="Sparks H."/>
            <person name="Anderson J."/>
            <person name="Bakaric R."/>
            <person name="Luria V."/>
            <person name="Karger A."/>
            <person name="Kirschner M.W."/>
            <person name="Durand P.M."/>
            <person name="Michod R.E."/>
            <person name="Nozaki H."/>
            <person name="Olson B.J."/>
        </authorList>
    </citation>
    <scope>NUCLEOTIDE SEQUENCE [LARGE SCALE GENOMIC DNA]</scope>
    <source>
        <strain evidence="3">NIES-2863</strain>
    </source>
</reference>
<evidence type="ECO:0000313" key="2">
    <source>
        <dbReference type="EMBL" id="KXZ55628.1"/>
    </source>
</evidence>
<proteinExistence type="predicted"/>